<evidence type="ECO:0000313" key="2">
    <source>
        <dbReference type="EMBL" id="SVE56638.1"/>
    </source>
</evidence>
<feature type="region of interest" description="Disordered" evidence="1">
    <location>
        <begin position="82"/>
        <end position="101"/>
    </location>
</feature>
<dbReference type="InterPro" id="IPR011856">
    <property type="entry name" value="tRNA_endonuc-like_dom_sf"/>
</dbReference>
<dbReference type="GO" id="GO:0003676">
    <property type="term" value="F:nucleic acid binding"/>
    <property type="evidence" value="ECO:0007669"/>
    <property type="project" value="InterPro"/>
</dbReference>
<accession>A0A383EKM7</accession>
<proteinExistence type="predicted"/>
<feature type="non-terminal residue" evidence="2">
    <location>
        <position position="207"/>
    </location>
</feature>
<protein>
    <submittedName>
        <fullName evidence="2">Uncharacterized protein</fullName>
    </submittedName>
</protein>
<dbReference type="AlphaFoldDB" id="A0A383EKM7"/>
<dbReference type="EMBL" id="UINC01226236">
    <property type="protein sequence ID" value="SVE56638.1"/>
    <property type="molecule type" value="Genomic_DNA"/>
</dbReference>
<evidence type="ECO:0000256" key="1">
    <source>
        <dbReference type="SAM" id="MobiDB-lite"/>
    </source>
</evidence>
<gene>
    <name evidence="2" type="ORF">METZ01_LOCUS509492</name>
</gene>
<dbReference type="Gene3D" id="3.40.1350.10">
    <property type="match status" value="1"/>
</dbReference>
<name>A0A383EKM7_9ZZZZ</name>
<feature type="compositionally biased region" description="Basic and acidic residues" evidence="1">
    <location>
        <begin position="82"/>
        <end position="96"/>
    </location>
</feature>
<reference evidence="2" key="1">
    <citation type="submission" date="2018-05" db="EMBL/GenBank/DDBJ databases">
        <authorList>
            <person name="Lanie J.A."/>
            <person name="Ng W.-L."/>
            <person name="Kazmierczak K.M."/>
            <person name="Andrzejewski T.M."/>
            <person name="Davidsen T.M."/>
            <person name="Wayne K.J."/>
            <person name="Tettelin H."/>
            <person name="Glass J.I."/>
            <person name="Rusch D."/>
            <person name="Podicherti R."/>
            <person name="Tsui H.-C.T."/>
            <person name="Winkler M.E."/>
        </authorList>
    </citation>
    <scope>NUCLEOTIDE SEQUENCE</scope>
</reference>
<sequence>MGKGIQGSVDAYRATFTRLMRQIIKEIGTDSEIKNVDKILILGEGPPPKKKPIHSKDSRKWEELLKLYPKFIKKVYERYLEDEERRNRKDPERDKNPVTLENYKDTSTILEKVKQMPPKSYKNKLGKKNGGRTEQDEIVKKDRVFVLSEDKPKECENIPYAKEEEIEVLLEKNIEILERDAFIIGRQVETGYGKRIDLVAMDKDANI</sequence>
<organism evidence="2">
    <name type="scientific">marine metagenome</name>
    <dbReference type="NCBI Taxonomy" id="408172"/>
    <lineage>
        <taxon>unclassified sequences</taxon>
        <taxon>metagenomes</taxon>
        <taxon>ecological metagenomes</taxon>
    </lineage>
</organism>